<evidence type="ECO:0000256" key="1">
    <source>
        <dbReference type="SAM" id="MobiDB-lite"/>
    </source>
</evidence>
<feature type="region of interest" description="Disordered" evidence="1">
    <location>
        <begin position="136"/>
        <end position="184"/>
    </location>
</feature>
<keyword evidence="3" id="KW-1185">Reference proteome</keyword>
<sequence length="573" mass="63830">MEQVEHYSWILRLFKLAKSPEQSNSEKIHHELMAPINSSSYPLAGGFYRPDLLDFLIALLLIKSNSRGLSLRDHLSQLHGCIRKGQRPSQNQGSRHVDAAAYWRDALTEFQAKSVETQLMLRARISELERQLDGNNETDDLASISQSSLRKRRKVANEPPEASNSRIQKRARTKPTATALSRQEEPLARFVREIESSECDAQGRSFLEHLFKLQEILAQREYDPGQLATALCHTSTGIFQLIASVDCSKGPLDAWAATVAQSTGSRNQKSPTNTPDLLPDSNGNKLRVVSTAFPCLLKGLRKLDTSPDCGTARGHVIWSFVKVFDVLLGRICDLSAAQASINVVPLQSTRFTSQPTSYTLPSDNVLRLCELAVTLIKILDTTRATDLEILEGFTFLLLQRVGRGLNKLVFGAEDVELFREQRVHSMHASSSESSGHSVLADQKLVEAQAPCLIWILERTWAVTAKLSQSSRIKQISNSSPIGLTPTSATTSLSTVARHRLQHTLIAAVFGDQVRADFQPALKPAGTPPEEEMFARFEGEIKSYGVKDWFKHKVWRLIGWEVLKGHLEFQEDGS</sequence>
<evidence type="ECO:0000313" key="2">
    <source>
        <dbReference type="EMBL" id="KAL2048122.1"/>
    </source>
</evidence>
<evidence type="ECO:0000313" key="3">
    <source>
        <dbReference type="Proteomes" id="UP001590950"/>
    </source>
</evidence>
<feature type="region of interest" description="Disordered" evidence="1">
    <location>
        <begin position="262"/>
        <end position="281"/>
    </location>
</feature>
<dbReference type="EMBL" id="JBEFKJ010000001">
    <property type="protein sequence ID" value="KAL2048122.1"/>
    <property type="molecule type" value="Genomic_DNA"/>
</dbReference>
<feature type="compositionally biased region" description="Polar residues" evidence="1">
    <location>
        <begin position="262"/>
        <end position="275"/>
    </location>
</feature>
<accession>A0ABR4ATE8</accession>
<protein>
    <submittedName>
        <fullName evidence="2">Uncharacterized protein</fullName>
    </submittedName>
</protein>
<comment type="caution">
    <text evidence="2">The sequence shown here is derived from an EMBL/GenBank/DDBJ whole genome shotgun (WGS) entry which is preliminary data.</text>
</comment>
<organism evidence="2 3">
    <name type="scientific">Stereocaulon virgatum</name>
    <dbReference type="NCBI Taxonomy" id="373712"/>
    <lineage>
        <taxon>Eukaryota</taxon>
        <taxon>Fungi</taxon>
        <taxon>Dikarya</taxon>
        <taxon>Ascomycota</taxon>
        <taxon>Pezizomycotina</taxon>
        <taxon>Lecanoromycetes</taxon>
        <taxon>OSLEUM clade</taxon>
        <taxon>Lecanoromycetidae</taxon>
        <taxon>Lecanorales</taxon>
        <taxon>Lecanorineae</taxon>
        <taxon>Stereocaulaceae</taxon>
        <taxon>Stereocaulon</taxon>
    </lineage>
</organism>
<proteinExistence type="predicted"/>
<name>A0ABR4ATE8_9LECA</name>
<reference evidence="2 3" key="1">
    <citation type="submission" date="2024-09" db="EMBL/GenBank/DDBJ databases">
        <title>Rethinking Asexuality: The Enigmatic Case of Functional Sexual Genes in Lepraria (Stereocaulaceae).</title>
        <authorList>
            <person name="Doellman M."/>
            <person name="Sun Y."/>
            <person name="Barcenas-Pena A."/>
            <person name="Lumbsch H.T."/>
            <person name="Grewe F."/>
        </authorList>
    </citation>
    <scope>NUCLEOTIDE SEQUENCE [LARGE SCALE GENOMIC DNA]</scope>
    <source>
        <strain evidence="2 3">Mercado 3170</strain>
    </source>
</reference>
<dbReference type="Proteomes" id="UP001590950">
    <property type="component" value="Unassembled WGS sequence"/>
</dbReference>
<gene>
    <name evidence="2" type="ORF">N7G274_000033</name>
</gene>